<name>A0A8X7N239_9BASI</name>
<dbReference type="InterPro" id="IPR044861">
    <property type="entry name" value="IPNS-like_FE2OG_OXY"/>
</dbReference>
<proteinExistence type="predicted"/>
<dbReference type="AlphaFoldDB" id="A0A8X7N239"/>
<accession>A0A8X7N239</accession>
<dbReference type="InterPro" id="IPR027443">
    <property type="entry name" value="IPNS-like_sf"/>
</dbReference>
<evidence type="ECO:0000313" key="4">
    <source>
        <dbReference type="Proteomes" id="UP000077684"/>
    </source>
</evidence>
<gene>
    <name evidence="3" type="ORF">A4X06_0g256</name>
</gene>
<evidence type="ECO:0000259" key="1">
    <source>
        <dbReference type="Pfam" id="PF03171"/>
    </source>
</evidence>
<reference evidence="3" key="1">
    <citation type="submission" date="2016-04" db="EMBL/GenBank/DDBJ databases">
        <authorList>
            <person name="Nguyen H.D."/>
            <person name="Samba Siva P."/>
            <person name="Cullis J."/>
            <person name="Levesque C.A."/>
            <person name="Hambleton S."/>
        </authorList>
    </citation>
    <scope>NUCLEOTIDE SEQUENCE</scope>
    <source>
        <strain evidence="3">DAOMC 236426</strain>
    </source>
</reference>
<sequence length="403" mass="45684">MPSSVLDIPHWEPPKETTRQDIEWAELKTLDLSKVTGKDFTQVPQDVVKEIGDALHKDGFIYAENHGLSWENVLRQFDIGQFAFHAVSQDDKVKHRAKIIEEGSFNGYKPRELWTNNGVKDRIEHFNIQSPYFDEESFKKSFPAKVHPFYPEIAAFARYNHGVIIRKILTVLSLVLELPPDYLWQLAREPEKRGVDLLRYAMYHAPDPEDDKALGGVRLQGHTDFNMVSLLWSQPITSLEVLMPDNIWRLVQHRDNALVINIGDALSFKSGGYLKPTIHRVVAPPEDQAHYERNSIFYFGLFNADVSLTPIEESPVVQASAAKHNFWAENKKSGEPIPTQGQWEALRTAAYGQGLAKKGDDGHERETIAGTTVVHFNGETVQNQKQKRIGDLDIANLRISAAA</sequence>
<dbReference type="Pfam" id="PF14226">
    <property type="entry name" value="DIOX_N"/>
    <property type="match status" value="1"/>
</dbReference>
<dbReference type="PRINTS" id="PR00682">
    <property type="entry name" value="IPNSYNTHASE"/>
</dbReference>
<protein>
    <recommendedName>
        <fullName evidence="5">Fe2OG dioxygenase domain-containing protein</fullName>
    </recommendedName>
</protein>
<dbReference type="PANTHER" id="PTHR47990">
    <property type="entry name" value="2-OXOGLUTARATE (2OG) AND FE(II)-DEPENDENT OXYGENASE SUPERFAMILY PROTEIN-RELATED"/>
    <property type="match status" value="1"/>
</dbReference>
<dbReference type="Proteomes" id="UP000077684">
    <property type="component" value="Unassembled WGS sequence"/>
</dbReference>
<dbReference type="Pfam" id="PF03171">
    <property type="entry name" value="2OG-FeII_Oxy"/>
    <property type="match status" value="1"/>
</dbReference>
<dbReference type="EMBL" id="LWDE02000012">
    <property type="protein sequence ID" value="KAE8255768.1"/>
    <property type="molecule type" value="Genomic_DNA"/>
</dbReference>
<keyword evidence="4" id="KW-1185">Reference proteome</keyword>
<feature type="domain" description="Non-haem dioxygenase N-terminal" evidence="2">
    <location>
        <begin position="29"/>
        <end position="133"/>
    </location>
</feature>
<comment type="caution">
    <text evidence="3">The sequence shown here is derived from an EMBL/GenBank/DDBJ whole genome shotgun (WGS) entry which is preliminary data.</text>
</comment>
<dbReference type="InterPro" id="IPR026992">
    <property type="entry name" value="DIOX_N"/>
</dbReference>
<dbReference type="SUPFAM" id="SSF51197">
    <property type="entry name" value="Clavaminate synthase-like"/>
    <property type="match status" value="1"/>
</dbReference>
<reference evidence="3" key="2">
    <citation type="journal article" date="2019" name="IMA Fungus">
        <title>Genome sequencing and comparison of five Tilletia species to identify candidate genes for the detection of regulated species infecting wheat.</title>
        <authorList>
            <person name="Nguyen H.D.T."/>
            <person name="Sultana T."/>
            <person name="Kesanakurti P."/>
            <person name="Hambleton S."/>
        </authorList>
    </citation>
    <scope>NUCLEOTIDE SEQUENCE</scope>
    <source>
        <strain evidence="3">DAOMC 236426</strain>
    </source>
</reference>
<evidence type="ECO:0008006" key="5">
    <source>
        <dbReference type="Google" id="ProtNLM"/>
    </source>
</evidence>
<evidence type="ECO:0000313" key="3">
    <source>
        <dbReference type="EMBL" id="KAE8255768.1"/>
    </source>
</evidence>
<organism evidence="3 4">
    <name type="scientific">Tilletia controversa</name>
    <name type="common">dwarf bunt fungus</name>
    <dbReference type="NCBI Taxonomy" id="13291"/>
    <lineage>
        <taxon>Eukaryota</taxon>
        <taxon>Fungi</taxon>
        <taxon>Dikarya</taxon>
        <taxon>Basidiomycota</taxon>
        <taxon>Ustilaginomycotina</taxon>
        <taxon>Exobasidiomycetes</taxon>
        <taxon>Tilletiales</taxon>
        <taxon>Tilletiaceae</taxon>
        <taxon>Tilletia</taxon>
    </lineage>
</organism>
<feature type="domain" description="Isopenicillin N synthase-like Fe(2+) 2OG dioxygenase" evidence="1">
    <location>
        <begin position="200"/>
        <end position="299"/>
    </location>
</feature>
<dbReference type="Gene3D" id="2.60.120.330">
    <property type="entry name" value="B-lactam Antibiotic, Isopenicillin N Synthase, Chain"/>
    <property type="match status" value="1"/>
</dbReference>
<dbReference type="InterPro" id="IPR050231">
    <property type="entry name" value="Iron_ascorbate_oxido_reductase"/>
</dbReference>
<evidence type="ECO:0000259" key="2">
    <source>
        <dbReference type="Pfam" id="PF14226"/>
    </source>
</evidence>